<dbReference type="EMBL" id="CACTIH010002124">
    <property type="protein sequence ID" value="CAA2973777.1"/>
    <property type="molecule type" value="Genomic_DNA"/>
</dbReference>
<dbReference type="Pfam" id="PF08387">
    <property type="entry name" value="FBD"/>
    <property type="match status" value="1"/>
</dbReference>
<accession>A0A8S0R3B4</accession>
<dbReference type="PANTHER" id="PTHR31293">
    <property type="entry name" value="RNI-LIKE SUPERFAMILY PROTEIN"/>
    <property type="match status" value="1"/>
</dbReference>
<dbReference type="Pfam" id="PF00646">
    <property type="entry name" value="F-box"/>
    <property type="match status" value="1"/>
</dbReference>
<gene>
    <name evidence="2" type="ORF">OLEA9_A114544</name>
</gene>
<dbReference type="InterPro" id="IPR036047">
    <property type="entry name" value="F-box-like_dom_sf"/>
</dbReference>
<dbReference type="AlphaFoldDB" id="A0A8S0R3B4"/>
<evidence type="ECO:0000313" key="3">
    <source>
        <dbReference type="Proteomes" id="UP000594638"/>
    </source>
</evidence>
<dbReference type="OrthoDB" id="811707at2759"/>
<dbReference type="Gramene" id="OE9A114544T1">
    <property type="protein sequence ID" value="OE9A114544C1"/>
    <property type="gene ID" value="OE9A114544"/>
</dbReference>
<feature type="domain" description="F-box" evidence="1">
    <location>
        <begin position="16"/>
        <end position="64"/>
    </location>
</feature>
<reference evidence="2 3" key="1">
    <citation type="submission" date="2019-12" db="EMBL/GenBank/DDBJ databases">
        <authorList>
            <person name="Alioto T."/>
            <person name="Alioto T."/>
            <person name="Gomez Garrido J."/>
        </authorList>
    </citation>
    <scope>NUCLEOTIDE SEQUENCE [LARGE SCALE GENOMIC DNA]</scope>
</reference>
<dbReference type="SUPFAM" id="SSF52047">
    <property type="entry name" value="RNI-like"/>
    <property type="match status" value="1"/>
</dbReference>
<dbReference type="InterPro" id="IPR055294">
    <property type="entry name" value="FBL60-like"/>
</dbReference>
<proteinExistence type="predicted"/>
<dbReference type="SMART" id="SM00256">
    <property type="entry name" value="FBOX"/>
    <property type="match status" value="1"/>
</dbReference>
<keyword evidence="3" id="KW-1185">Reference proteome</keyword>
<dbReference type="PANTHER" id="PTHR31293:SF12">
    <property type="entry name" value="RNI-LIKE SUPERFAMILY PROTEIN"/>
    <property type="match status" value="1"/>
</dbReference>
<organism evidence="2 3">
    <name type="scientific">Olea europaea subsp. europaea</name>
    <dbReference type="NCBI Taxonomy" id="158383"/>
    <lineage>
        <taxon>Eukaryota</taxon>
        <taxon>Viridiplantae</taxon>
        <taxon>Streptophyta</taxon>
        <taxon>Embryophyta</taxon>
        <taxon>Tracheophyta</taxon>
        <taxon>Spermatophyta</taxon>
        <taxon>Magnoliopsida</taxon>
        <taxon>eudicotyledons</taxon>
        <taxon>Gunneridae</taxon>
        <taxon>Pentapetalae</taxon>
        <taxon>asterids</taxon>
        <taxon>lamiids</taxon>
        <taxon>Lamiales</taxon>
        <taxon>Oleaceae</taxon>
        <taxon>Oleeae</taxon>
        <taxon>Olea</taxon>
    </lineage>
</organism>
<dbReference type="Pfam" id="PF24758">
    <property type="entry name" value="LRR_At5g56370"/>
    <property type="match status" value="1"/>
</dbReference>
<dbReference type="CDD" id="cd22160">
    <property type="entry name" value="F-box_AtFBL13-like"/>
    <property type="match status" value="1"/>
</dbReference>
<comment type="caution">
    <text evidence="2">The sequence shown here is derived from an EMBL/GenBank/DDBJ whole genome shotgun (WGS) entry which is preliminary data.</text>
</comment>
<dbReference type="PROSITE" id="PS50181">
    <property type="entry name" value="FBOX"/>
    <property type="match status" value="1"/>
</dbReference>
<dbReference type="SUPFAM" id="SSF81383">
    <property type="entry name" value="F-box domain"/>
    <property type="match status" value="1"/>
</dbReference>
<dbReference type="InterPro" id="IPR001810">
    <property type="entry name" value="F-box_dom"/>
</dbReference>
<evidence type="ECO:0000313" key="2">
    <source>
        <dbReference type="EMBL" id="CAA2973777.1"/>
    </source>
</evidence>
<dbReference type="Gene3D" id="1.20.1280.50">
    <property type="match status" value="1"/>
</dbReference>
<protein>
    <submittedName>
        <fullName evidence="2">F-box FBD LRR-repeat At4g26340-like</fullName>
    </submittedName>
</protein>
<dbReference type="Proteomes" id="UP000594638">
    <property type="component" value="Unassembled WGS sequence"/>
</dbReference>
<dbReference type="InterPro" id="IPR053781">
    <property type="entry name" value="F-box_AtFBL13-like"/>
</dbReference>
<name>A0A8S0R3B4_OLEEU</name>
<dbReference type="InterPro" id="IPR055411">
    <property type="entry name" value="LRR_FXL15/At3g58940/PEG3-like"/>
</dbReference>
<dbReference type="InterPro" id="IPR006566">
    <property type="entry name" value="FBD"/>
</dbReference>
<sequence length="433" mass="49638">MYKAPETSRNQGFPLMDRISKLPDSVLCHILSFLPTKHAVATSVLSTKWQFLWTNILNLDFDSSLCFNPRNTENSKNKMSFPEFVTRVLLLHNSRCIKTLRLKCGGSCERRHVDAWISTAISRNVEVLELCALIGVDRLPHRFFTCKTLVDLKLENYVTIRVPGNMCFPSLKKLQLISVSYDNDESFTELISACLVLHELIIRRSEHDYLVLCNISSPVLKSLKLIFGSNASGFKPYLYNYKLKVYAPALEYLHLDDKVSMDFSIGELTSLVEADIHLYDNELGNDNQYLDSVVKFIGKLSQVKFLSLSINITTPLMSATLFAIPLFHNLIKLNLQVACCQWHLLRTLFDRADNLEVLVFQKTTCKLTTHQACWIEPHQAPTSLLSCLRTVKFLGFEGMRDEFEIVRFILENGKVLKSMEIYGIRRLPIQRKV</sequence>
<evidence type="ECO:0000259" key="1">
    <source>
        <dbReference type="PROSITE" id="PS50181"/>
    </source>
</evidence>